<gene>
    <name evidence="1" type="ORF">MCOR_57640</name>
</gene>
<dbReference type="EMBL" id="CACVKT020010330">
    <property type="protein sequence ID" value="CAC5425857.1"/>
    <property type="molecule type" value="Genomic_DNA"/>
</dbReference>
<proteinExistence type="predicted"/>
<reference evidence="1 2" key="1">
    <citation type="submission" date="2020-06" db="EMBL/GenBank/DDBJ databases">
        <authorList>
            <person name="Li R."/>
            <person name="Bekaert M."/>
        </authorList>
    </citation>
    <scope>NUCLEOTIDE SEQUENCE [LARGE SCALE GENOMIC DNA]</scope>
    <source>
        <strain evidence="2">wild</strain>
    </source>
</reference>
<organism evidence="1 2">
    <name type="scientific">Mytilus coruscus</name>
    <name type="common">Sea mussel</name>
    <dbReference type="NCBI Taxonomy" id="42192"/>
    <lineage>
        <taxon>Eukaryota</taxon>
        <taxon>Metazoa</taxon>
        <taxon>Spiralia</taxon>
        <taxon>Lophotrochozoa</taxon>
        <taxon>Mollusca</taxon>
        <taxon>Bivalvia</taxon>
        <taxon>Autobranchia</taxon>
        <taxon>Pteriomorphia</taxon>
        <taxon>Mytilida</taxon>
        <taxon>Mytiloidea</taxon>
        <taxon>Mytilidae</taxon>
        <taxon>Mytilinae</taxon>
        <taxon>Mytilus</taxon>
    </lineage>
</organism>
<dbReference type="Proteomes" id="UP000507470">
    <property type="component" value="Unassembled WGS sequence"/>
</dbReference>
<evidence type="ECO:0000313" key="2">
    <source>
        <dbReference type="Proteomes" id="UP000507470"/>
    </source>
</evidence>
<dbReference type="CDD" id="cd23417">
    <property type="entry name" value="beta-trefoil_Ricin_MytiLec-like"/>
    <property type="match status" value="1"/>
</dbReference>
<name>A0A6J8EZD8_MYTCO</name>
<evidence type="ECO:0000313" key="1">
    <source>
        <dbReference type="EMBL" id="CAC5425857.1"/>
    </source>
</evidence>
<dbReference type="Gene3D" id="2.80.10.50">
    <property type="match status" value="1"/>
</dbReference>
<sequence length="293" mass="32119">MATFVIKHKSSGKFFHPYMGHANPANNTQIVLYVGTHERMHFTFDLVDGQWGYIRHVTSGKIIHPFGGSMHPGNNADLVLHQDRHGGALFCIDSANDVIIHKGGKFAHPKGGSHNPGNQTVVCLHQDQHYAMKFECVSPYNTSEEVLVYGKPTLTGKWKIVNMVIDPAAEHKPTIQYKVGKSRSKSSTSSFSFKWEMTVGATAGVNCLFGSASVSSSMSTSLSTMFQRSSSATWSDETTVTREIKVLPGETVVTWQFVFVCEQHGHRAEFNSNILADSRSPNDVPGEIAGAGF</sequence>
<accession>A0A6J8EZD8</accession>
<dbReference type="AlphaFoldDB" id="A0A6J8EZD8"/>
<keyword evidence="2" id="KW-1185">Reference proteome</keyword>
<dbReference type="OrthoDB" id="6071336at2759"/>
<protein>
    <submittedName>
        <fullName evidence="1">Lectin</fullName>
    </submittedName>
</protein>